<evidence type="ECO:0000256" key="2">
    <source>
        <dbReference type="ARBA" id="ARBA00023043"/>
    </source>
</evidence>
<sequence length="439" mass="47527">MSNASSKPPSYREVENDGPPPFSIFDESRSYTIPTPWQPPEQPLTSTKLNDATLPLFDAIQGINLTAITTILNSRTAGAPINLEARGFEDLTPLELAVHLNKPRTVQLLLHAGSNPYPRPVGPIYPTSTGLTYDGSLLRLAIRQGWTELAETLITHSEGLVDVNENDPRRANSSPLATAITGAGVHPPRITLALVALLLKHGADPNLLLFGNMTALGCAVSCAMGQSMRSAIAKGTAEDDTRGDIVRKLIAADAHVNAPATNPPLHSAISSIFDTRAVLDMLLRKPMIDVNYTGINAGNGPIERPATALVHAMQIGRWDVAAMLLERRGDLDVNEGNPLAIAIEKGQIVLVNHLMENTGGRLSGTSYRVALEAAIQRKKGVTGNVMVHAMLREWITRATEGSRGGKLEQELDRLKVLAREVGNQVACSYVRYWIWKCFK</sequence>
<dbReference type="PANTHER" id="PTHR24198:SF165">
    <property type="entry name" value="ANKYRIN REPEAT-CONTAINING PROTEIN-RELATED"/>
    <property type="match status" value="1"/>
</dbReference>
<keyword evidence="2" id="KW-0040">ANK repeat</keyword>
<accession>A0A3D8QVD5</accession>
<dbReference type="Gene3D" id="1.25.40.20">
    <property type="entry name" value="Ankyrin repeat-containing domain"/>
    <property type="match status" value="2"/>
</dbReference>
<name>A0A3D8QVD5_9EURO</name>
<evidence type="ECO:0000256" key="3">
    <source>
        <dbReference type="SAM" id="MobiDB-lite"/>
    </source>
</evidence>
<dbReference type="InterPro" id="IPR002110">
    <property type="entry name" value="Ankyrin_rpt"/>
</dbReference>
<dbReference type="GeneID" id="38119841"/>
<dbReference type="STRING" id="1810919.A0A3D8QVD5"/>
<dbReference type="SMART" id="SM00248">
    <property type="entry name" value="ANK"/>
    <property type="match status" value="5"/>
</dbReference>
<dbReference type="PANTHER" id="PTHR24198">
    <property type="entry name" value="ANKYRIN REPEAT AND PROTEIN KINASE DOMAIN-CONTAINING PROTEIN"/>
    <property type="match status" value="1"/>
</dbReference>
<dbReference type="Pfam" id="PF00023">
    <property type="entry name" value="Ank"/>
    <property type="match status" value="1"/>
</dbReference>
<dbReference type="EMBL" id="PVWQ01000013">
    <property type="protein sequence ID" value="RDW65732.1"/>
    <property type="molecule type" value="Genomic_DNA"/>
</dbReference>
<comment type="caution">
    <text evidence="4">The sequence shown here is derived from an EMBL/GenBank/DDBJ whole genome shotgun (WGS) entry which is preliminary data.</text>
</comment>
<dbReference type="InterPro" id="IPR036770">
    <property type="entry name" value="Ankyrin_rpt-contain_sf"/>
</dbReference>
<dbReference type="OrthoDB" id="1577640at2759"/>
<evidence type="ECO:0000313" key="4">
    <source>
        <dbReference type="EMBL" id="RDW65732.1"/>
    </source>
</evidence>
<evidence type="ECO:0000256" key="1">
    <source>
        <dbReference type="ARBA" id="ARBA00022737"/>
    </source>
</evidence>
<reference evidence="4 5" key="1">
    <citation type="journal article" date="2018" name="IMA Fungus">
        <title>IMA Genome-F 9: Draft genome sequence of Annulohypoxylon stygium, Aspergillus mulundensis, Berkeleyomyces basicola (syn. Thielaviopsis basicola), Ceratocystis smalleyi, two Cercospora beticola strains, Coleophoma cylindrospora, Fusarium fracticaudum, Phialophora cf. hyalina, and Morchella septimelata.</title>
        <authorList>
            <person name="Wingfield B.D."/>
            <person name="Bills G.F."/>
            <person name="Dong Y."/>
            <person name="Huang W."/>
            <person name="Nel W.J."/>
            <person name="Swalarsk-Parry B.S."/>
            <person name="Vaghefi N."/>
            <person name="Wilken P.M."/>
            <person name="An Z."/>
            <person name="de Beer Z.W."/>
            <person name="De Vos L."/>
            <person name="Chen L."/>
            <person name="Duong T.A."/>
            <person name="Gao Y."/>
            <person name="Hammerbacher A."/>
            <person name="Kikkert J.R."/>
            <person name="Li Y."/>
            <person name="Li H."/>
            <person name="Li K."/>
            <person name="Li Q."/>
            <person name="Liu X."/>
            <person name="Ma X."/>
            <person name="Naidoo K."/>
            <person name="Pethybridge S.J."/>
            <person name="Sun J."/>
            <person name="Steenkamp E.T."/>
            <person name="van der Nest M.A."/>
            <person name="van Wyk S."/>
            <person name="Wingfield M.J."/>
            <person name="Xiong C."/>
            <person name="Yue Q."/>
            <person name="Zhang X."/>
        </authorList>
    </citation>
    <scope>NUCLEOTIDE SEQUENCE [LARGE SCALE GENOMIC DNA]</scope>
    <source>
        <strain evidence="4 5">DSM 5745</strain>
    </source>
</reference>
<gene>
    <name evidence="4" type="ORF">DSM5745_09471</name>
</gene>
<organism evidence="4 5">
    <name type="scientific">Aspergillus mulundensis</name>
    <dbReference type="NCBI Taxonomy" id="1810919"/>
    <lineage>
        <taxon>Eukaryota</taxon>
        <taxon>Fungi</taxon>
        <taxon>Dikarya</taxon>
        <taxon>Ascomycota</taxon>
        <taxon>Pezizomycotina</taxon>
        <taxon>Eurotiomycetes</taxon>
        <taxon>Eurotiomycetidae</taxon>
        <taxon>Eurotiales</taxon>
        <taxon>Aspergillaceae</taxon>
        <taxon>Aspergillus</taxon>
        <taxon>Aspergillus subgen. Nidulantes</taxon>
    </lineage>
</organism>
<dbReference type="SUPFAM" id="SSF48403">
    <property type="entry name" value="Ankyrin repeat"/>
    <property type="match status" value="1"/>
</dbReference>
<dbReference type="RefSeq" id="XP_026599835.1">
    <property type="nucleotide sequence ID" value="XM_026751487.1"/>
</dbReference>
<feature type="region of interest" description="Disordered" evidence="3">
    <location>
        <begin position="1"/>
        <end position="43"/>
    </location>
</feature>
<dbReference type="Proteomes" id="UP000256690">
    <property type="component" value="Unassembled WGS sequence"/>
</dbReference>
<evidence type="ECO:0000313" key="5">
    <source>
        <dbReference type="Proteomes" id="UP000256690"/>
    </source>
</evidence>
<keyword evidence="1" id="KW-0677">Repeat</keyword>
<dbReference type="GO" id="GO:0005737">
    <property type="term" value="C:cytoplasm"/>
    <property type="evidence" value="ECO:0007669"/>
    <property type="project" value="TreeGrafter"/>
</dbReference>
<proteinExistence type="predicted"/>
<protein>
    <submittedName>
        <fullName evidence="4">Uncharacterized protein</fullName>
    </submittedName>
</protein>
<keyword evidence="5" id="KW-1185">Reference proteome</keyword>
<dbReference type="AlphaFoldDB" id="A0A3D8QVD5"/>